<gene>
    <name evidence="2" type="ORF">F2P81_018450</name>
</gene>
<sequence>MLRTANACIGRRSLMAKQRVVRLLRAKSHCRDLKLSCSVRLKSQCCRVHHTFTDSDYIMEELGQQAKAEVCASICDQQRTTEHRHQQLPNLRTFAVDVCTWRYKLSTCLSPALLRVCAHPDKALKTPGTRYLSHSARQINTEEGRGGKNNCEDGDRAAEAATSFHNLSPTTPHRQELTAKSNNYFADPGDDGIMGMYSHLQSPGQRPPKSKFSVESQLEMAPLQRFNPLFFTVGLLGKCETTGKVLTLKAPNRQVKPGECWDEDQGKGGRQELPAPATHHQHPLDRSKWKESKSSQSRMDKFNYTAPAAELTNSILNMIVTDMCPLSMVEDAGFEAMISTFHPKYELPSRTFFTKQMEKKIDEEADQTLADYMRKMLTNRKVFCANSLPGTTEEKTETPVEKVTPGDWTTRLQRWPVTATLSDPAVTQRGKHYLDLKPEQWLNHILEPFESATVFLSGQQYVTLSALPHLVHKVKQNIKRPELETAPVRSFQTHATEQVTERWEGLTEFTPESPNITLLAAALDPRFRKLRFLPADEVFKVQSAVQAMALASKQQVRQPTAVNHGASSIAQDSPPAAHAKRAISFFDSDSTPSDEEQDDEQQLNESVQQEIRLDVLWRKSPVQEGESPDLVGKECSSLSNTGKTGKVSAVYSSHIHAIRASVFSCRDAIAPDRVVVTGFSDSLNLTRVYQRNFQHREKGRDYTVDVIRKRMEHSITRTSISQAAVNLLRNGLKLDRTVGN</sequence>
<dbReference type="Proteomes" id="UP000438429">
    <property type="component" value="Unassembled WGS sequence"/>
</dbReference>
<evidence type="ECO:0000313" key="2">
    <source>
        <dbReference type="EMBL" id="KAF0029345.1"/>
    </source>
</evidence>
<dbReference type="GO" id="GO:0006357">
    <property type="term" value="P:regulation of transcription by RNA polymerase II"/>
    <property type="evidence" value="ECO:0007669"/>
    <property type="project" value="TreeGrafter"/>
</dbReference>
<dbReference type="EMBL" id="VEVO01000016">
    <property type="protein sequence ID" value="KAF0029345.1"/>
    <property type="molecule type" value="Genomic_DNA"/>
</dbReference>
<dbReference type="SUPFAM" id="SSF140996">
    <property type="entry name" value="Hermes dimerisation domain"/>
    <property type="match status" value="1"/>
</dbReference>
<comment type="caution">
    <text evidence="2">The sequence shown here is derived from an EMBL/GenBank/DDBJ whole genome shotgun (WGS) entry which is preliminary data.</text>
</comment>
<evidence type="ECO:0000256" key="1">
    <source>
        <dbReference type="SAM" id="MobiDB-lite"/>
    </source>
</evidence>
<feature type="region of interest" description="Disordered" evidence="1">
    <location>
        <begin position="624"/>
        <end position="644"/>
    </location>
</feature>
<dbReference type="PANTHER" id="PTHR46169:SF15">
    <property type="entry name" value="INNER CENTROMERE PROTEIN A-LIKE ISOFORM X1-RELATED"/>
    <property type="match status" value="1"/>
</dbReference>
<reference evidence="2 3" key="1">
    <citation type="submission" date="2019-06" db="EMBL/GenBank/DDBJ databases">
        <title>Draft genomes of female and male turbot (Scophthalmus maximus).</title>
        <authorList>
            <person name="Xu H."/>
            <person name="Xu X.-W."/>
            <person name="Shao C."/>
            <person name="Chen S."/>
        </authorList>
    </citation>
    <scope>NUCLEOTIDE SEQUENCE [LARGE SCALE GENOMIC DNA]</scope>
    <source>
        <strain evidence="2">Ysfricsl-2016a</strain>
        <tissue evidence="2">Blood</tissue>
    </source>
</reference>
<dbReference type="PANTHER" id="PTHR46169">
    <property type="entry name" value="DNA REPLICATION-RELATED ELEMENT FACTOR, ISOFORM A"/>
    <property type="match status" value="1"/>
</dbReference>
<feature type="compositionally biased region" description="Basic and acidic residues" evidence="1">
    <location>
        <begin position="282"/>
        <end position="296"/>
    </location>
</feature>
<feature type="region of interest" description="Disordered" evidence="1">
    <location>
        <begin position="257"/>
        <end position="296"/>
    </location>
</feature>
<evidence type="ECO:0000313" key="3">
    <source>
        <dbReference type="Proteomes" id="UP000438429"/>
    </source>
</evidence>
<dbReference type="AlphaFoldDB" id="A0A6A4SAF1"/>
<accession>A0A6A4SAF1</accession>
<dbReference type="InterPro" id="IPR052717">
    <property type="entry name" value="Vacuolar_transposase_reg"/>
</dbReference>
<protein>
    <submittedName>
        <fullName evidence="2">Uncharacterized protein</fullName>
    </submittedName>
</protein>
<dbReference type="Gene3D" id="1.10.10.1070">
    <property type="entry name" value="Zinc finger, BED domain-containing"/>
    <property type="match status" value="1"/>
</dbReference>
<proteinExistence type="predicted"/>
<name>A0A6A4SAF1_SCOMX</name>
<dbReference type="GO" id="GO:0005634">
    <property type="term" value="C:nucleus"/>
    <property type="evidence" value="ECO:0007669"/>
    <property type="project" value="TreeGrafter"/>
</dbReference>
<organism evidence="2 3">
    <name type="scientific">Scophthalmus maximus</name>
    <name type="common">Turbot</name>
    <name type="synonym">Psetta maxima</name>
    <dbReference type="NCBI Taxonomy" id="52904"/>
    <lineage>
        <taxon>Eukaryota</taxon>
        <taxon>Metazoa</taxon>
        <taxon>Chordata</taxon>
        <taxon>Craniata</taxon>
        <taxon>Vertebrata</taxon>
        <taxon>Euteleostomi</taxon>
        <taxon>Actinopterygii</taxon>
        <taxon>Neopterygii</taxon>
        <taxon>Teleostei</taxon>
        <taxon>Neoteleostei</taxon>
        <taxon>Acanthomorphata</taxon>
        <taxon>Carangaria</taxon>
        <taxon>Pleuronectiformes</taxon>
        <taxon>Pleuronectoidei</taxon>
        <taxon>Scophthalmidae</taxon>
        <taxon>Scophthalmus</taxon>
    </lineage>
</organism>